<gene>
    <name evidence="1" type="ORF">PBLR_11493</name>
</gene>
<organism evidence="1 2">
    <name type="scientific">Paenibacillus alvei</name>
    <name type="common">Bacillus alvei</name>
    <dbReference type="NCBI Taxonomy" id="44250"/>
    <lineage>
        <taxon>Bacteria</taxon>
        <taxon>Bacillati</taxon>
        <taxon>Bacillota</taxon>
        <taxon>Bacilli</taxon>
        <taxon>Bacillales</taxon>
        <taxon>Paenibacillaceae</taxon>
        <taxon>Paenibacillus</taxon>
    </lineage>
</organism>
<accession>A0A383R8V0</accession>
<sequence>MAPIFPKAEGRRSSTTEIARLEKDRPYQKMKLEVAQELGNQLPQDGYIGSSIHLIKVLCTRSDFIK</sequence>
<evidence type="ECO:0000313" key="2">
    <source>
        <dbReference type="Proteomes" id="UP000304148"/>
    </source>
</evidence>
<protein>
    <submittedName>
        <fullName evidence="1">Uncharacterized protein</fullName>
    </submittedName>
</protein>
<reference evidence="2" key="1">
    <citation type="submission" date="2018-08" db="EMBL/GenBank/DDBJ databases">
        <authorList>
            <person name="Chevrot R."/>
        </authorList>
    </citation>
    <scope>NUCLEOTIDE SEQUENCE [LARGE SCALE GENOMIC DNA]</scope>
</reference>
<dbReference type="Proteomes" id="UP000304148">
    <property type="component" value="Chromosome"/>
</dbReference>
<evidence type="ECO:0000313" key="1">
    <source>
        <dbReference type="EMBL" id="SYX83071.1"/>
    </source>
</evidence>
<dbReference type="AlphaFoldDB" id="A0A383R8V0"/>
<name>A0A383R8V0_PAEAL</name>
<dbReference type="EMBL" id="LS992241">
    <property type="protein sequence ID" value="SYX83071.1"/>
    <property type="molecule type" value="Genomic_DNA"/>
</dbReference>
<proteinExistence type="predicted"/>